<keyword evidence="3" id="KW-1185">Reference proteome</keyword>
<dbReference type="Pfam" id="PF00560">
    <property type="entry name" value="LRR_1"/>
    <property type="match status" value="2"/>
</dbReference>
<dbReference type="RefSeq" id="XP_002949067.1">
    <property type="nucleotide sequence ID" value="XM_002949021.1"/>
</dbReference>
<dbReference type="STRING" id="3068.D8TRI9"/>
<protein>
    <recommendedName>
        <fullName evidence="4">Phospholipase/carboxylesterase/thioesterase domain-containing protein</fullName>
    </recommendedName>
</protein>
<evidence type="ECO:0008006" key="4">
    <source>
        <dbReference type="Google" id="ProtNLM"/>
    </source>
</evidence>
<dbReference type="Proteomes" id="UP000001058">
    <property type="component" value="Unassembled WGS sequence"/>
</dbReference>
<dbReference type="Gene3D" id="3.40.50.1820">
    <property type="entry name" value="alpha/beta hydrolase"/>
    <property type="match status" value="1"/>
</dbReference>
<organism evidence="3">
    <name type="scientific">Volvox carteri f. nagariensis</name>
    <dbReference type="NCBI Taxonomy" id="3068"/>
    <lineage>
        <taxon>Eukaryota</taxon>
        <taxon>Viridiplantae</taxon>
        <taxon>Chlorophyta</taxon>
        <taxon>core chlorophytes</taxon>
        <taxon>Chlorophyceae</taxon>
        <taxon>CS clade</taxon>
        <taxon>Chlamydomonadales</taxon>
        <taxon>Volvocaceae</taxon>
        <taxon>Volvox</taxon>
    </lineage>
</organism>
<accession>D8TRI9</accession>
<dbReference type="OrthoDB" id="564617at2759"/>
<proteinExistence type="predicted"/>
<dbReference type="EMBL" id="GL378333">
    <property type="protein sequence ID" value="EFJ50002.1"/>
    <property type="molecule type" value="Genomic_DNA"/>
</dbReference>
<reference evidence="2 3" key="1">
    <citation type="journal article" date="2010" name="Science">
        <title>Genomic analysis of organismal complexity in the multicellular green alga Volvox carteri.</title>
        <authorList>
            <person name="Prochnik S.E."/>
            <person name="Umen J."/>
            <person name="Nedelcu A.M."/>
            <person name="Hallmann A."/>
            <person name="Miller S.M."/>
            <person name="Nishii I."/>
            <person name="Ferris P."/>
            <person name="Kuo A."/>
            <person name="Mitros T."/>
            <person name="Fritz-Laylin L.K."/>
            <person name="Hellsten U."/>
            <person name="Chapman J."/>
            <person name="Simakov O."/>
            <person name="Rensing S.A."/>
            <person name="Terry A."/>
            <person name="Pangilinan J."/>
            <person name="Kapitonov V."/>
            <person name="Jurka J."/>
            <person name="Salamov A."/>
            <person name="Shapiro H."/>
            <person name="Schmutz J."/>
            <person name="Grimwood J."/>
            <person name="Lindquist E."/>
            <person name="Lucas S."/>
            <person name="Grigoriev I.V."/>
            <person name="Schmitt R."/>
            <person name="Kirk D."/>
            <person name="Rokhsar D.S."/>
        </authorList>
    </citation>
    <scope>NUCLEOTIDE SEQUENCE [LARGE SCALE GENOMIC DNA]</scope>
    <source>
        <strain evidence="3">f. Nagariensis / Eve</strain>
    </source>
</reference>
<dbReference type="PANTHER" id="PTHR48010:SF58">
    <property type="entry name" value="RECEPTOR PROTEIN KINASE-LIKE PROTEIN ZAR1"/>
    <property type="match status" value="1"/>
</dbReference>
<dbReference type="Gene3D" id="3.80.10.10">
    <property type="entry name" value="Ribonuclease Inhibitor"/>
    <property type="match status" value="2"/>
</dbReference>
<dbReference type="InterPro" id="IPR001611">
    <property type="entry name" value="Leu-rich_rpt"/>
</dbReference>
<dbReference type="InterPro" id="IPR050994">
    <property type="entry name" value="At_inactive_RLKs"/>
</dbReference>
<dbReference type="GeneID" id="9623772"/>
<dbReference type="InterPro" id="IPR032675">
    <property type="entry name" value="LRR_dom_sf"/>
</dbReference>
<sequence length="367" mass="39860">MGGYGTWALGAAYPEAFAALAPVCGGAATDPRVSSLAALRDMPIWNFHGERDKVIPISASEEVFRALEEAGAGRAGSASGSVHRFTRYKDLQHDCWTRAYNTAELWRWMRGSLSLAHPAVAALIAVRDANMNKSAAWRRTLSHWTCPTNPADSDQPCDPCSKDWSGNWEFIHCRGAQGPYGEGSVGKYDGMVTNVHITDQKLDGLPPRELCGLSHLRELDLDGSYFSGPFPAWTLKCFSMLQELDLSHNRLTGPLPADVSRLPTLQEFKFVGSIPSSFGDLPKLRVLRLEGNRLSGTIPSSLSKLSGVLNGLELANNNFQGDLSALASVRPMYVSIHNNPGLCGMVPAGIRFAHGYNPSNTRLGFPC</sequence>
<dbReference type="PRINTS" id="PR00019">
    <property type="entry name" value="LEURICHRPT"/>
</dbReference>
<dbReference type="eggNOG" id="ENOG502RZ05">
    <property type="taxonomic scope" value="Eukaryota"/>
</dbReference>
<evidence type="ECO:0000256" key="1">
    <source>
        <dbReference type="ARBA" id="ARBA00004430"/>
    </source>
</evidence>
<evidence type="ECO:0000313" key="3">
    <source>
        <dbReference type="Proteomes" id="UP000001058"/>
    </source>
</evidence>
<dbReference type="KEGG" id="vcn:VOLCADRAFT_89371"/>
<dbReference type="AlphaFoldDB" id="D8TRI9"/>
<dbReference type="SUPFAM" id="SSF53474">
    <property type="entry name" value="alpha/beta-Hydrolases"/>
    <property type="match status" value="1"/>
</dbReference>
<gene>
    <name evidence="2" type="ORF">VOLCADRAFT_89371</name>
</gene>
<name>D8TRI9_VOLCA</name>
<dbReference type="InterPro" id="IPR029058">
    <property type="entry name" value="AB_hydrolase_fold"/>
</dbReference>
<dbReference type="PANTHER" id="PTHR48010">
    <property type="entry name" value="OS05G0588300 PROTEIN"/>
    <property type="match status" value="1"/>
</dbReference>
<dbReference type="InParanoid" id="D8TRI9"/>
<dbReference type="SUPFAM" id="SSF52058">
    <property type="entry name" value="L domain-like"/>
    <property type="match status" value="1"/>
</dbReference>
<evidence type="ECO:0000313" key="2">
    <source>
        <dbReference type="EMBL" id="EFJ50002.1"/>
    </source>
</evidence>
<comment type="subcellular location">
    <subcellularLocation>
        <location evidence="1">Cytoplasm</location>
        <location evidence="1">Cytoskeleton</location>
        <location evidence="1">Cilium axoneme</location>
    </subcellularLocation>
</comment>
<dbReference type="GO" id="GO:0005930">
    <property type="term" value="C:axoneme"/>
    <property type="evidence" value="ECO:0007669"/>
    <property type="project" value="UniProtKB-SubCell"/>
</dbReference>